<dbReference type="InterPro" id="IPR027417">
    <property type="entry name" value="P-loop_NTPase"/>
</dbReference>
<proteinExistence type="predicted"/>
<keyword evidence="2" id="KW-0378">Hydrolase</keyword>
<dbReference type="InterPro" id="IPR014001">
    <property type="entry name" value="Helicase_ATP-bd"/>
</dbReference>
<evidence type="ECO:0000313" key="3">
    <source>
        <dbReference type="Proteomes" id="UP000199321"/>
    </source>
</evidence>
<dbReference type="GO" id="GO:0004386">
    <property type="term" value="F:helicase activity"/>
    <property type="evidence" value="ECO:0007669"/>
    <property type="project" value="UniProtKB-KW"/>
</dbReference>
<dbReference type="GO" id="GO:0005829">
    <property type="term" value="C:cytosol"/>
    <property type="evidence" value="ECO:0007669"/>
    <property type="project" value="TreeGrafter"/>
</dbReference>
<name>A0A1G7CNC5_9FLAO</name>
<dbReference type="RefSeq" id="WP_093139967.1">
    <property type="nucleotide sequence ID" value="NZ_BMWO01000001.1"/>
</dbReference>
<keyword evidence="2" id="KW-0547">Nucleotide-binding</keyword>
<accession>A0A1G7CNC5</accession>
<dbReference type="Gene3D" id="3.40.50.300">
    <property type="entry name" value="P-loop containing nucleotide triphosphate hydrolases"/>
    <property type="match status" value="2"/>
</dbReference>
<keyword evidence="3" id="KW-1185">Reference proteome</keyword>
<dbReference type="InterPro" id="IPR050742">
    <property type="entry name" value="Helicase_Restrict-Modif_Enz"/>
</dbReference>
<dbReference type="PANTHER" id="PTHR47396">
    <property type="entry name" value="TYPE I RESTRICTION ENZYME ECOKI R PROTEIN"/>
    <property type="match status" value="1"/>
</dbReference>
<dbReference type="GO" id="GO:0003677">
    <property type="term" value="F:DNA binding"/>
    <property type="evidence" value="ECO:0007669"/>
    <property type="project" value="InterPro"/>
</dbReference>
<dbReference type="STRING" id="227084.SAMN05421855_101472"/>
<evidence type="ECO:0000259" key="1">
    <source>
        <dbReference type="PROSITE" id="PS51192"/>
    </source>
</evidence>
<dbReference type="SMART" id="SM00382">
    <property type="entry name" value="AAA"/>
    <property type="match status" value="1"/>
</dbReference>
<dbReference type="GO" id="GO:0016787">
    <property type="term" value="F:hydrolase activity"/>
    <property type="evidence" value="ECO:0007669"/>
    <property type="project" value="InterPro"/>
</dbReference>
<keyword evidence="2" id="KW-0347">Helicase</keyword>
<organism evidence="2 3">
    <name type="scientific">Ulvibacter litoralis</name>
    <dbReference type="NCBI Taxonomy" id="227084"/>
    <lineage>
        <taxon>Bacteria</taxon>
        <taxon>Pseudomonadati</taxon>
        <taxon>Bacteroidota</taxon>
        <taxon>Flavobacteriia</taxon>
        <taxon>Flavobacteriales</taxon>
        <taxon>Flavobacteriaceae</taxon>
        <taxon>Ulvibacter</taxon>
    </lineage>
</organism>
<dbReference type="PROSITE" id="PS51192">
    <property type="entry name" value="HELICASE_ATP_BIND_1"/>
    <property type="match status" value="1"/>
</dbReference>
<dbReference type="OrthoDB" id="1426216at2"/>
<dbReference type="PANTHER" id="PTHR47396:SF1">
    <property type="entry name" value="ATP-DEPENDENT HELICASE IRC3-RELATED"/>
    <property type="match status" value="1"/>
</dbReference>
<evidence type="ECO:0000313" key="2">
    <source>
        <dbReference type="EMBL" id="SDE40822.1"/>
    </source>
</evidence>
<dbReference type="InterPro" id="IPR006935">
    <property type="entry name" value="Helicase/UvrB_N"/>
</dbReference>
<feature type="domain" description="Helicase ATP-binding" evidence="1">
    <location>
        <begin position="24"/>
        <end position="188"/>
    </location>
</feature>
<gene>
    <name evidence="2" type="ORF">SAMN05421855_101472</name>
</gene>
<sequence>MKKSGNVTKIKIDDYLSEQKPQLQSMLDKHRRVLIASNPGSGKTEFFKNICEDIHSGKIEGRIVFIAPYIIIQRQFKQDLKKKGVKIDLELNHLTTIKKLSSKDKIITSTYQSLGFIIDDLDDKDIIVVDEAHTLLTNYNKGFGQRDFYFSTVQNLYHSCSKLVLLTGTPYSSLLDILDLHLIEVEKVNEKQAEIRINYSWESKEKIVKVFAEETISNNGVNSLNIIYRKNVKDCINLAEMLNKMGYKAESITSYHKDSETYNSIAEKETIPNTVQFLVTTNVISTGTNIKNSNVGSALVLDESNPNEIKQFSKRFRNKLDIAVDVVNRPIDRAPSLLKLNEVDAQRKYLNDSLSFFKQANINTTYHWSHNEGYLADSELESTTPKDSINRLLKHYVMRESYINDEEVKDIFSADDLASLLNEYSDISASVETTYNHLPDTNIKKDDNYNSKKQELIGHFEKNVESYISTLLLSPSLDYYSKKKVTNILKHVVFKPVSYSQEITDNIEDPIFRKEIIPELVSNREHFKTTLDFLKYLKTQNSKTKNLTILALEFNDFFSNYFEVKKVKDVKDNFFKYKSNLILKDAVKLNDLSLENQLILKLIELTFEYCKNKEDVQISELTDYLERNKEIKKLVIKIDSLEITPSHYIKIIGGSVKIQTQSLAKALVQAIFYIKVKRKGSKKVTKIIFSDSIPEGFTNESIEDGNQQYLYNKHSKTDILLGGVDSVNLKFLNSYELILDGLI</sequence>
<dbReference type="Proteomes" id="UP000199321">
    <property type="component" value="Unassembled WGS sequence"/>
</dbReference>
<dbReference type="SUPFAM" id="SSF52540">
    <property type="entry name" value="P-loop containing nucleoside triphosphate hydrolases"/>
    <property type="match status" value="1"/>
</dbReference>
<dbReference type="InterPro" id="IPR003593">
    <property type="entry name" value="AAA+_ATPase"/>
</dbReference>
<keyword evidence="2" id="KW-0067">ATP-binding</keyword>
<dbReference type="GO" id="GO:0005524">
    <property type="term" value="F:ATP binding"/>
    <property type="evidence" value="ECO:0007669"/>
    <property type="project" value="InterPro"/>
</dbReference>
<dbReference type="AlphaFoldDB" id="A0A1G7CNC5"/>
<dbReference type="EMBL" id="FNBA01000001">
    <property type="protein sequence ID" value="SDE40822.1"/>
    <property type="molecule type" value="Genomic_DNA"/>
</dbReference>
<protein>
    <submittedName>
        <fullName evidence="2">Superfamily II DNA or RNA helicase</fullName>
    </submittedName>
</protein>
<dbReference type="SMART" id="SM00487">
    <property type="entry name" value="DEXDc"/>
    <property type="match status" value="1"/>
</dbReference>
<dbReference type="Pfam" id="PF04851">
    <property type="entry name" value="ResIII"/>
    <property type="match status" value="1"/>
</dbReference>
<reference evidence="2 3" key="1">
    <citation type="submission" date="2016-10" db="EMBL/GenBank/DDBJ databases">
        <authorList>
            <person name="de Groot N.N."/>
        </authorList>
    </citation>
    <scope>NUCLEOTIDE SEQUENCE [LARGE SCALE GENOMIC DNA]</scope>
    <source>
        <strain evidence="2 3">DSM 16195</strain>
    </source>
</reference>